<keyword evidence="7" id="KW-0611">Plant defense</keyword>
<dbReference type="InterPro" id="IPR022618">
    <property type="entry name" value="Defensin-like_20-28"/>
</dbReference>
<evidence type="ECO:0000313" key="10">
    <source>
        <dbReference type="Proteomes" id="UP000006038"/>
    </source>
</evidence>
<protein>
    <recommendedName>
        <fullName evidence="11">Knottin scorpion toxin-like domain-containing protein</fullName>
    </recommendedName>
</protein>
<comment type="similarity">
    <text evidence="2">Belongs to the DEFL family.</text>
</comment>
<reference evidence="9" key="2">
    <citation type="submission" date="2013-04" db="UniProtKB">
        <authorList>
            <consortium name="EnsemblPlants"/>
        </authorList>
    </citation>
    <scope>IDENTIFICATION</scope>
</reference>
<dbReference type="PANTHER" id="PTHR34453">
    <property type="entry name" value="DEFENSIN-LIKE (DEFL) FAMILY PROTEIN-RELATED"/>
    <property type="match status" value="1"/>
</dbReference>
<dbReference type="GO" id="GO:0031640">
    <property type="term" value="P:killing of cells of another organism"/>
    <property type="evidence" value="ECO:0007669"/>
    <property type="project" value="UniProtKB-KW"/>
</dbReference>
<dbReference type="PANTHER" id="PTHR34453:SF4">
    <property type="entry name" value="KNOTTIN SCORPION TOXIN-LIKE DOMAIN-CONTAINING PROTEIN"/>
    <property type="match status" value="1"/>
</dbReference>
<sequence length="80" mass="8437">MARVGTSAAIALLVLFALAASAGINATVIPRCCRDFHAWAEEVGCPPNLDGQCNAWCQNRCSGGACKIMGGKHYCHCNCH</sequence>
<accession>J3MDS2</accession>
<keyword evidence="6 8" id="KW-0732">Signal</keyword>
<evidence type="ECO:0008006" key="11">
    <source>
        <dbReference type="Google" id="ProtNLM"/>
    </source>
</evidence>
<organism evidence="9">
    <name type="scientific">Oryza brachyantha</name>
    <name type="common">malo sina</name>
    <dbReference type="NCBI Taxonomy" id="4533"/>
    <lineage>
        <taxon>Eukaryota</taxon>
        <taxon>Viridiplantae</taxon>
        <taxon>Streptophyta</taxon>
        <taxon>Embryophyta</taxon>
        <taxon>Tracheophyta</taxon>
        <taxon>Spermatophyta</taxon>
        <taxon>Magnoliopsida</taxon>
        <taxon>Liliopsida</taxon>
        <taxon>Poales</taxon>
        <taxon>Poaceae</taxon>
        <taxon>BOP clade</taxon>
        <taxon>Oryzoideae</taxon>
        <taxon>Oryzeae</taxon>
        <taxon>Oryzinae</taxon>
        <taxon>Oryza</taxon>
    </lineage>
</organism>
<evidence type="ECO:0000256" key="3">
    <source>
        <dbReference type="ARBA" id="ARBA00022525"/>
    </source>
</evidence>
<dbReference type="HOGENOM" id="CLU_185732_1_0_1"/>
<dbReference type="Proteomes" id="UP000006038">
    <property type="component" value="Chromosome 6"/>
</dbReference>
<evidence type="ECO:0000256" key="2">
    <source>
        <dbReference type="ARBA" id="ARBA00006722"/>
    </source>
</evidence>
<evidence type="ECO:0000256" key="6">
    <source>
        <dbReference type="ARBA" id="ARBA00022729"/>
    </source>
</evidence>
<evidence type="ECO:0000256" key="4">
    <source>
        <dbReference type="ARBA" id="ARBA00022529"/>
    </source>
</evidence>
<reference evidence="9" key="1">
    <citation type="journal article" date="2013" name="Nat. Commun.">
        <title>Whole-genome sequencing of Oryza brachyantha reveals mechanisms underlying Oryza genome evolution.</title>
        <authorList>
            <person name="Chen J."/>
            <person name="Huang Q."/>
            <person name="Gao D."/>
            <person name="Wang J."/>
            <person name="Lang Y."/>
            <person name="Liu T."/>
            <person name="Li B."/>
            <person name="Bai Z."/>
            <person name="Luis Goicoechea J."/>
            <person name="Liang C."/>
            <person name="Chen C."/>
            <person name="Zhang W."/>
            <person name="Sun S."/>
            <person name="Liao Y."/>
            <person name="Zhang X."/>
            <person name="Yang L."/>
            <person name="Song C."/>
            <person name="Wang M."/>
            <person name="Shi J."/>
            <person name="Liu G."/>
            <person name="Liu J."/>
            <person name="Zhou H."/>
            <person name="Zhou W."/>
            <person name="Yu Q."/>
            <person name="An N."/>
            <person name="Chen Y."/>
            <person name="Cai Q."/>
            <person name="Wang B."/>
            <person name="Liu B."/>
            <person name="Min J."/>
            <person name="Huang Y."/>
            <person name="Wu H."/>
            <person name="Li Z."/>
            <person name="Zhang Y."/>
            <person name="Yin Y."/>
            <person name="Song W."/>
            <person name="Jiang J."/>
            <person name="Jackson S.A."/>
            <person name="Wing R.A."/>
            <person name="Wang J."/>
            <person name="Chen M."/>
        </authorList>
    </citation>
    <scope>NUCLEOTIDE SEQUENCE [LARGE SCALE GENOMIC DNA]</scope>
    <source>
        <strain evidence="9">cv. IRGC 101232</strain>
    </source>
</reference>
<comment type="subcellular location">
    <subcellularLocation>
        <location evidence="1">Secreted</location>
    </subcellularLocation>
</comment>
<dbReference type="Pfam" id="PF10868">
    <property type="entry name" value="Defensin_like"/>
    <property type="match status" value="1"/>
</dbReference>
<dbReference type="Gramene" id="OB06G21660.1">
    <property type="protein sequence ID" value="OB06G21660.1"/>
    <property type="gene ID" value="OB06G21660"/>
</dbReference>
<name>J3MDS2_ORYBR</name>
<evidence type="ECO:0000256" key="5">
    <source>
        <dbReference type="ARBA" id="ARBA00022577"/>
    </source>
</evidence>
<keyword evidence="3" id="KW-0964">Secreted</keyword>
<proteinExistence type="inferred from homology"/>
<feature type="signal peptide" evidence="8">
    <location>
        <begin position="1"/>
        <end position="26"/>
    </location>
</feature>
<keyword evidence="5" id="KW-0295">Fungicide</keyword>
<dbReference type="GO" id="GO:0005576">
    <property type="term" value="C:extracellular region"/>
    <property type="evidence" value="ECO:0007669"/>
    <property type="project" value="UniProtKB-SubCell"/>
</dbReference>
<feature type="chain" id="PRO_5003773353" description="Knottin scorpion toxin-like domain-containing protein" evidence="8">
    <location>
        <begin position="27"/>
        <end position="80"/>
    </location>
</feature>
<dbReference type="GO" id="GO:0050832">
    <property type="term" value="P:defense response to fungus"/>
    <property type="evidence" value="ECO:0007669"/>
    <property type="project" value="UniProtKB-KW"/>
</dbReference>
<keyword evidence="10" id="KW-1185">Reference proteome</keyword>
<evidence type="ECO:0000313" key="9">
    <source>
        <dbReference type="EnsemblPlants" id="OB06G21660.1"/>
    </source>
</evidence>
<evidence type="ECO:0000256" key="8">
    <source>
        <dbReference type="SAM" id="SignalP"/>
    </source>
</evidence>
<evidence type="ECO:0000256" key="7">
    <source>
        <dbReference type="ARBA" id="ARBA00022821"/>
    </source>
</evidence>
<evidence type="ECO:0000256" key="1">
    <source>
        <dbReference type="ARBA" id="ARBA00004613"/>
    </source>
</evidence>
<keyword evidence="4" id="KW-0929">Antimicrobial</keyword>
<dbReference type="AlphaFoldDB" id="J3MDS2"/>
<dbReference type="EnsemblPlants" id="OB06G21660.1">
    <property type="protein sequence ID" value="OB06G21660.1"/>
    <property type="gene ID" value="OB06G21660"/>
</dbReference>
<dbReference type="OMA" id="GKHYCHC"/>